<gene>
    <name evidence="2" type="ORF">Tci_499610</name>
</gene>
<feature type="region of interest" description="Disordered" evidence="1">
    <location>
        <begin position="1"/>
        <end position="23"/>
    </location>
</feature>
<sequence length="494" mass="55580">SNVVNTPQEPIVFNQDPGEDSSQSPLQIDHQCCYGCGDLLDGVFCRRCTFESYGKGAHICYNCPPKVSVVSNLKPCHNQNDDELPQTLTSFHPTCYSGDENSFVLDSTPNFDNDSPNVFHPPSQTSTNSYEFCGNDAHYSTIVHLNHDDDDENYTNAVTPEEPDNSLSMGDEHLDIIPKMESDEVIKSSVEDLVPIPSESEGILDNTCDVPFHDNSSPLDVFEDQFEEFSDFNDDSTLIDDDYFSIENIDYIELSPPDSELVSLEEDYDPEDGENDTNILLTIKDDILREKLLNIDLLIAKIEALKDNPTPSTDSVLKSPSSFPNSFLKETHTFDNSLPESEIFYVDLEEKRSGNPTSHSDLSFLNYEAFFCDSEPDYGDFTMDVVEDIFDNPTSKPRVHVPNVLPTHPTFHLDPDFTLSSDSLRSDLVISFPSGTRNRIFNPGIFREVQSKRFLSPNEFSISFIRDPLSSVFDTLLLFSSENEEKDFNPSSLS</sequence>
<proteinExistence type="predicted"/>
<name>A0A699IAE1_TANCI</name>
<comment type="caution">
    <text evidence="2">The sequence shown here is derived from an EMBL/GenBank/DDBJ whole genome shotgun (WGS) entry which is preliminary data.</text>
</comment>
<dbReference type="AlphaFoldDB" id="A0A699IAE1"/>
<evidence type="ECO:0000256" key="1">
    <source>
        <dbReference type="SAM" id="MobiDB-lite"/>
    </source>
</evidence>
<evidence type="ECO:0000313" key="2">
    <source>
        <dbReference type="EMBL" id="GEZ27637.1"/>
    </source>
</evidence>
<protein>
    <recommendedName>
        <fullName evidence="3">Reverse transcriptase domain-containing protein</fullName>
    </recommendedName>
</protein>
<organism evidence="2">
    <name type="scientific">Tanacetum cinerariifolium</name>
    <name type="common">Dalmatian daisy</name>
    <name type="synonym">Chrysanthemum cinerariifolium</name>
    <dbReference type="NCBI Taxonomy" id="118510"/>
    <lineage>
        <taxon>Eukaryota</taxon>
        <taxon>Viridiplantae</taxon>
        <taxon>Streptophyta</taxon>
        <taxon>Embryophyta</taxon>
        <taxon>Tracheophyta</taxon>
        <taxon>Spermatophyta</taxon>
        <taxon>Magnoliopsida</taxon>
        <taxon>eudicotyledons</taxon>
        <taxon>Gunneridae</taxon>
        <taxon>Pentapetalae</taxon>
        <taxon>asterids</taxon>
        <taxon>campanulids</taxon>
        <taxon>Asterales</taxon>
        <taxon>Asteraceae</taxon>
        <taxon>Asteroideae</taxon>
        <taxon>Anthemideae</taxon>
        <taxon>Anthemidinae</taxon>
        <taxon>Tanacetum</taxon>
    </lineage>
</organism>
<feature type="non-terminal residue" evidence="2">
    <location>
        <position position="1"/>
    </location>
</feature>
<dbReference type="EMBL" id="BKCJ010260017">
    <property type="protein sequence ID" value="GEZ27637.1"/>
    <property type="molecule type" value="Genomic_DNA"/>
</dbReference>
<accession>A0A699IAE1</accession>
<evidence type="ECO:0008006" key="3">
    <source>
        <dbReference type="Google" id="ProtNLM"/>
    </source>
</evidence>
<reference evidence="2" key="1">
    <citation type="journal article" date="2019" name="Sci. Rep.">
        <title>Draft genome of Tanacetum cinerariifolium, the natural source of mosquito coil.</title>
        <authorList>
            <person name="Yamashiro T."/>
            <person name="Shiraishi A."/>
            <person name="Satake H."/>
            <person name="Nakayama K."/>
        </authorList>
    </citation>
    <scope>NUCLEOTIDE SEQUENCE</scope>
</reference>